<dbReference type="Proteomes" id="UP000516134">
    <property type="component" value="Chromosome"/>
</dbReference>
<name>A0ABX6T037_9SPHN</name>
<evidence type="ECO:0000313" key="1">
    <source>
        <dbReference type="EMBL" id="QNP42267.1"/>
    </source>
</evidence>
<sequence>MALLWAAGILWLAYDVAGPDDTQSNGETNVTDVSGAPVTDADQKALQEALNSIGTVACAT</sequence>
<gene>
    <name evidence="1" type="ORF">H9L15_07760</name>
</gene>
<evidence type="ECO:0000313" key="2">
    <source>
        <dbReference type="Proteomes" id="UP000516134"/>
    </source>
</evidence>
<reference evidence="1 2" key="1">
    <citation type="submission" date="2020-08" db="EMBL/GenBank/DDBJ databases">
        <title>Genome sequence of Sphingomonas daechungensis KACC 18115T.</title>
        <authorList>
            <person name="Hyun D.-W."/>
            <person name="Bae J.-W."/>
        </authorList>
    </citation>
    <scope>NUCLEOTIDE SEQUENCE [LARGE SCALE GENOMIC DNA]</scope>
    <source>
        <strain evidence="1 2">KACC 18115</strain>
    </source>
</reference>
<dbReference type="RefSeq" id="WP_187713700.1">
    <property type="nucleotide sequence ID" value="NZ_CP060780.1"/>
</dbReference>
<dbReference type="EMBL" id="CP060780">
    <property type="protein sequence ID" value="QNP42267.1"/>
    <property type="molecule type" value="Genomic_DNA"/>
</dbReference>
<organism evidence="1 2">
    <name type="scientific">Sphingomonas daechungensis</name>
    <dbReference type="NCBI Taxonomy" id="1176646"/>
    <lineage>
        <taxon>Bacteria</taxon>
        <taxon>Pseudomonadati</taxon>
        <taxon>Pseudomonadota</taxon>
        <taxon>Alphaproteobacteria</taxon>
        <taxon>Sphingomonadales</taxon>
        <taxon>Sphingomonadaceae</taxon>
        <taxon>Sphingomonas</taxon>
    </lineage>
</organism>
<protein>
    <submittedName>
        <fullName evidence="1">Uncharacterized protein</fullName>
    </submittedName>
</protein>
<keyword evidence="2" id="KW-1185">Reference proteome</keyword>
<proteinExistence type="predicted"/>
<accession>A0ABX6T037</accession>